<dbReference type="PANTHER" id="PTHR12753:SF0">
    <property type="entry name" value="ALPHA N-TERMINAL PROTEIN METHYLTRANSFERASE 1"/>
    <property type="match status" value="1"/>
</dbReference>
<evidence type="ECO:0000256" key="6">
    <source>
        <dbReference type="ARBA" id="ARBA00039449"/>
    </source>
</evidence>
<keyword evidence="12" id="KW-1185">Reference proteome</keyword>
<proteinExistence type="inferred from homology"/>
<protein>
    <recommendedName>
        <fullName evidence="6">Alpha N-terminal protein methyltransferase 1</fullName>
        <ecNumber evidence="5">2.1.1.244</ecNumber>
    </recommendedName>
    <alternativeName>
        <fullName evidence="7">X-Pro-Lys N-terminal protein methyltransferase 1</fullName>
    </alternativeName>
</protein>
<evidence type="ECO:0000256" key="10">
    <source>
        <dbReference type="ARBA" id="ARBA00048167"/>
    </source>
</evidence>
<dbReference type="Gene3D" id="2.70.98.10">
    <property type="match status" value="1"/>
</dbReference>
<comment type="catalytic activity">
    <reaction evidence="9">
        <text>N-terminal L-prolyl-L-prolyl-L-lysyl-[protein] + 2 S-adenosyl-L-methionine = N-terminal N,N-dimethyl-L-prolyl-L-prolyl-L-lysyl-[protein] + 2 S-adenosyl-L-homocysteine + 2 H(+)</text>
        <dbReference type="Rhea" id="RHEA:54736"/>
        <dbReference type="Rhea" id="RHEA-COMP:13787"/>
        <dbReference type="Rhea" id="RHEA-COMP:13974"/>
        <dbReference type="ChEBI" id="CHEBI:15378"/>
        <dbReference type="ChEBI" id="CHEBI:57856"/>
        <dbReference type="ChEBI" id="CHEBI:59789"/>
        <dbReference type="ChEBI" id="CHEBI:138059"/>
        <dbReference type="ChEBI" id="CHEBI:138318"/>
        <dbReference type="EC" id="2.1.1.244"/>
    </reaction>
</comment>
<evidence type="ECO:0000256" key="3">
    <source>
        <dbReference type="ARBA" id="ARBA00022679"/>
    </source>
</evidence>
<dbReference type="InterPro" id="IPR008183">
    <property type="entry name" value="Aldose_1/G6P_1-epimerase"/>
</dbReference>
<dbReference type="EMBL" id="CAACVS010000366">
    <property type="protein sequence ID" value="VEU41588.1"/>
    <property type="molecule type" value="Genomic_DNA"/>
</dbReference>
<organism evidence="11 12">
    <name type="scientific">Pseudo-nitzschia multistriata</name>
    <dbReference type="NCBI Taxonomy" id="183589"/>
    <lineage>
        <taxon>Eukaryota</taxon>
        <taxon>Sar</taxon>
        <taxon>Stramenopiles</taxon>
        <taxon>Ochrophyta</taxon>
        <taxon>Bacillariophyta</taxon>
        <taxon>Bacillariophyceae</taxon>
        <taxon>Bacillariophycidae</taxon>
        <taxon>Bacillariales</taxon>
        <taxon>Bacillariaceae</taxon>
        <taxon>Pseudo-nitzschia</taxon>
    </lineage>
</organism>
<evidence type="ECO:0000256" key="4">
    <source>
        <dbReference type="ARBA" id="ARBA00022691"/>
    </source>
</evidence>
<dbReference type="GO" id="GO:0030246">
    <property type="term" value="F:carbohydrate binding"/>
    <property type="evidence" value="ECO:0007669"/>
    <property type="project" value="InterPro"/>
</dbReference>
<comment type="similarity">
    <text evidence="1">Belongs to the methyltransferase superfamily. NTM1 family.</text>
</comment>
<dbReference type="SUPFAM" id="SSF74650">
    <property type="entry name" value="Galactose mutarotase-like"/>
    <property type="match status" value="1"/>
</dbReference>
<dbReference type="Pfam" id="PF01263">
    <property type="entry name" value="Aldose_epim"/>
    <property type="match status" value="1"/>
</dbReference>
<evidence type="ECO:0000256" key="2">
    <source>
        <dbReference type="ARBA" id="ARBA00022603"/>
    </source>
</evidence>
<comment type="catalytic activity">
    <reaction evidence="8">
        <text>N-terminal L-seryl-L-prolyl-L-lysyl-[protein] + 3 S-adenosyl-L-methionine = N-terminal N,N,N-trimethyl-L-seryl-L-prolyl-L-lysyl-[protein] + 3 S-adenosyl-L-homocysteine + 3 H(+)</text>
        <dbReference type="Rhea" id="RHEA:54724"/>
        <dbReference type="Rhea" id="RHEA-COMP:13789"/>
        <dbReference type="Rhea" id="RHEA-COMP:13973"/>
        <dbReference type="ChEBI" id="CHEBI:15378"/>
        <dbReference type="ChEBI" id="CHEBI:57856"/>
        <dbReference type="ChEBI" id="CHEBI:59789"/>
        <dbReference type="ChEBI" id="CHEBI:138061"/>
        <dbReference type="ChEBI" id="CHEBI:138317"/>
        <dbReference type="EC" id="2.1.1.244"/>
    </reaction>
</comment>
<sequence length="477" mass="53604">MHAELNNPGEGTVKETPINLANHSYFNLGDQENGILDHYLQVESDSYTPVDKNFIPTREVRSLDDDGVMDFRQGKRLRDALEKYAIEKMDLSAQQSQEHLAARNYSSLPIPYGFDHNYVVRKQRGTSLPKIGFLTYGLRRLTIYSDAPGVQIYTANNLGDSDQSSSVDVCKAEYGPWSAVCLETQHFPDSISSAKTASSSTRDFWAGKCPILTNAEPTYNQTMVMHLEMDHSNAEASYFGSDTNGKKYSSIEEMWRNQDSSTWYTRAKGWYEDNCPSTIDGVLGGIGHISCKDLEGSREFLKQLKLPSRADGKASVACECGAGIGRVTKGLLLDFADRCDLVESSSRLLFSAPDHLGDSSSNKCRFFCAELQDWKPGANKYSIVWIQWALCYLTDFDIVQFLRRCSLSLVEGGWIVLKENTCEDQAFVVDMDDASITRSLEYWLDLIAKSGLQVKRLTWQNNFPDEIFPVPMIALQK</sequence>
<dbReference type="AlphaFoldDB" id="A0A448ZHR2"/>
<evidence type="ECO:0000256" key="8">
    <source>
        <dbReference type="ARBA" id="ARBA00047306"/>
    </source>
</evidence>
<evidence type="ECO:0000256" key="9">
    <source>
        <dbReference type="ARBA" id="ARBA00047885"/>
    </source>
</evidence>
<keyword evidence="4" id="KW-0949">S-adenosyl-L-methionine</keyword>
<evidence type="ECO:0000256" key="7">
    <source>
        <dbReference type="ARBA" id="ARBA00043129"/>
    </source>
</evidence>
<evidence type="ECO:0000313" key="12">
    <source>
        <dbReference type="Proteomes" id="UP000291116"/>
    </source>
</evidence>
<dbReference type="OrthoDB" id="1298661at2759"/>
<reference evidence="11 12" key="1">
    <citation type="submission" date="2019-01" db="EMBL/GenBank/DDBJ databases">
        <authorList>
            <person name="Ferrante I. M."/>
        </authorList>
    </citation>
    <scope>NUCLEOTIDE SEQUENCE [LARGE SCALE GENOMIC DNA]</scope>
    <source>
        <strain evidence="11 12">B856</strain>
    </source>
</reference>
<name>A0A448ZHR2_9STRA</name>
<evidence type="ECO:0000256" key="1">
    <source>
        <dbReference type="ARBA" id="ARBA00009059"/>
    </source>
</evidence>
<dbReference type="InterPro" id="IPR008576">
    <property type="entry name" value="MeTrfase_NTM1"/>
</dbReference>
<accession>A0A448ZHR2</accession>
<dbReference type="CDD" id="cd02440">
    <property type="entry name" value="AdoMet_MTases"/>
    <property type="match status" value="1"/>
</dbReference>
<dbReference type="Proteomes" id="UP000291116">
    <property type="component" value="Unassembled WGS sequence"/>
</dbReference>
<dbReference type="GO" id="GO:0005737">
    <property type="term" value="C:cytoplasm"/>
    <property type="evidence" value="ECO:0007669"/>
    <property type="project" value="TreeGrafter"/>
</dbReference>
<dbReference type="EC" id="2.1.1.244" evidence="5"/>
<dbReference type="GO" id="GO:0071885">
    <property type="term" value="F:N-terminal protein N-methyltransferase activity"/>
    <property type="evidence" value="ECO:0007669"/>
    <property type="project" value="UniProtKB-EC"/>
</dbReference>
<dbReference type="InterPro" id="IPR029063">
    <property type="entry name" value="SAM-dependent_MTases_sf"/>
</dbReference>
<keyword evidence="3" id="KW-0808">Transferase</keyword>
<evidence type="ECO:0000313" key="11">
    <source>
        <dbReference type="EMBL" id="VEU41588.1"/>
    </source>
</evidence>
<dbReference type="SUPFAM" id="SSF53335">
    <property type="entry name" value="S-adenosyl-L-methionine-dependent methyltransferases"/>
    <property type="match status" value="1"/>
</dbReference>
<evidence type="ECO:0000256" key="5">
    <source>
        <dbReference type="ARBA" id="ARBA00039112"/>
    </source>
</evidence>
<dbReference type="GO" id="GO:0005975">
    <property type="term" value="P:carbohydrate metabolic process"/>
    <property type="evidence" value="ECO:0007669"/>
    <property type="project" value="InterPro"/>
</dbReference>
<keyword evidence="2" id="KW-0489">Methyltransferase</keyword>
<gene>
    <name evidence="11" type="ORF">PSNMU_V1.4_AUG-EV-PASAV3_0085160</name>
</gene>
<dbReference type="GO" id="GO:0032259">
    <property type="term" value="P:methylation"/>
    <property type="evidence" value="ECO:0007669"/>
    <property type="project" value="UniProtKB-KW"/>
</dbReference>
<dbReference type="Gene3D" id="3.40.50.150">
    <property type="entry name" value="Vaccinia Virus protein VP39"/>
    <property type="match status" value="1"/>
</dbReference>
<comment type="catalytic activity">
    <reaction evidence="10">
        <text>N-terminal L-alanyl-L-prolyl-L-lysyl-[protein] + 3 S-adenosyl-L-methionine = N-terminal N,N,N-trimethyl-L-alanyl-L-prolyl-L-lysyl-[protein] + 3 S-adenosyl-L-homocysteine + 3 H(+)</text>
        <dbReference type="Rhea" id="RHEA:54712"/>
        <dbReference type="Rhea" id="RHEA-COMP:13785"/>
        <dbReference type="Rhea" id="RHEA-COMP:13971"/>
        <dbReference type="ChEBI" id="CHEBI:15378"/>
        <dbReference type="ChEBI" id="CHEBI:57856"/>
        <dbReference type="ChEBI" id="CHEBI:59789"/>
        <dbReference type="ChEBI" id="CHEBI:138057"/>
        <dbReference type="ChEBI" id="CHEBI:138315"/>
        <dbReference type="EC" id="2.1.1.244"/>
    </reaction>
</comment>
<dbReference type="GO" id="GO:0016853">
    <property type="term" value="F:isomerase activity"/>
    <property type="evidence" value="ECO:0007669"/>
    <property type="project" value="InterPro"/>
</dbReference>
<dbReference type="InterPro" id="IPR011013">
    <property type="entry name" value="Gal_mutarotase_sf_dom"/>
</dbReference>
<dbReference type="PANTHER" id="PTHR12753">
    <property type="entry name" value="AD-003 - RELATED"/>
    <property type="match status" value="1"/>
</dbReference>
<dbReference type="InterPro" id="IPR014718">
    <property type="entry name" value="GH-type_carb-bd"/>
</dbReference>
<dbReference type="Pfam" id="PF05891">
    <property type="entry name" value="Methyltransf_PK"/>
    <property type="match status" value="1"/>
</dbReference>